<dbReference type="Proteomes" id="UP001259832">
    <property type="component" value="Unassembled WGS sequence"/>
</dbReference>
<gene>
    <name evidence="1" type="ORF">P3T76_000538</name>
</gene>
<comment type="caution">
    <text evidence="1">The sequence shown here is derived from an EMBL/GenBank/DDBJ whole genome shotgun (WGS) entry which is preliminary data.</text>
</comment>
<name>A0AAD9LSU0_9STRA</name>
<proteinExistence type="predicted"/>
<organism evidence="1 2">
    <name type="scientific">Phytophthora citrophthora</name>
    <dbReference type="NCBI Taxonomy" id="4793"/>
    <lineage>
        <taxon>Eukaryota</taxon>
        <taxon>Sar</taxon>
        <taxon>Stramenopiles</taxon>
        <taxon>Oomycota</taxon>
        <taxon>Peronosporomycetes</taxon>
        <taxon>Peronosporales</taxon>
        <taxon>Peronosporaceae</taxon>
        <taxon>Phytophthora</taxon>
    </lineage>
</organism>
<evidence type="ECO:0000313" key="2">
    <source>
        <dbReference type="Proteomes" id="UP001259832"/>
    </source>
</evidence>
<protein>
    <submittedName>
        <fullName evidence="1">Uncharacterized protein</fullName>
    </submittedName>
</protein>
<reference evidence="1" key="1">
    <citation type="submission" date="2023-08" db="EMBL/GenBank/DDBJ databases">
        <title>Reference Genome Resource for the Citrus Pathogen Phytophthora citrophthora.</title>
        <authorList>
            <person name="Moller H."/>
            <person name="Coetzee B."/>
            <person name="Rose L.J."/>
            <person name="Van Niekerk J.M."/>
        </authorList>
    </citation>
    <scope>NUCLEOTIDE SEQUENCE</scope>
    <source>
        <strain evidence="1">STE-U-9442</strain>
    </source>
</reference>
<accession>A0AAD9LSU0</accession>
<keyword evidence="2" id="KW-1185">Reference proteome</keyword>
<evidence type="ECO:0000313" key="1">
    <source>
        <dbReference type="EMBL" id="KAK1948248.1"/>
    </source>
</evidence>
<dbReference type="AlphaFoldDB" id="A0AAD9LSU0"/>
<dbReference type="EMBL" id="JASMQC010000001">
    <property type="protein sequence ID" value="KAK1948248.1"/>
    <property type="molecule type" value="Genomic_DNA"/>
</dbReference>
<sequence length="68" mass="7840">MKARCRERRLELVQHSTHAFHVKQTVISISPTPMLTPMITVFELLLPPELSSLSLPYRLPSIQQSTRQ</sequence>